<dbReference type="RefSeq" id="WP_338752736.1">
    <property type="nucleotide sequence ID" value="NZ_CP147404.1"/>
</dbReference>
<feature type="transmembrane region" description="Helical" evidence="1">
    <location>
        <begin position="102"/>
        <end position="120"/>
    </location>
</feature>
<sequence>MNSLQIKMLILATLPVGFLIYLFIKYKQGKMEINPYVTIIKKEMSVSFHTFFKWRKKHHQEEMSAFFYHKKSNYFWMFLALLHEQILEMAFFHIYLKEEAPILASVMLVLHIYSVFYIIGEYNLIRNSPILISQDKVSMKIGVRRDLTFHMKDIGYIQAAEIKYDSKGSMIHEKGVFHATAFPRTLTRIFGISDEANYDIFFNKPLQARGYFGQFQEVHKARVYLDQPAEFLETLQQKLEDYHSQPETEEVIVPKEPPLLLKIADS</sequence>
<evidence type="ECO:0008006" key="4">
    <source>
        <dbReference type="Google" id="ProtNLM"/>
    </source>
</evidence>
<gene>
    <name evidence="2" type="ORF">WDJ61_01685</name>
</gene>
<keyword evidence="1" id="KW-0812">Transmembrane</keyword>
<keyword evidence="3" id="KW-1185">Reference proteome</keyword>
<evidence type="ECO:0000313" key="3">
    <source>
        <dbReference type="Proteomes" id="UP001387364"/>
    </source>
</evidence>
<feature type="transmembrane region" description="Helical" evidence="1">
    <location>
        <begin position="6"/>
        <end position="24"/>
    </location>
</feature>
<keyword evidence="1" id="KW-0472">Membrane</keyword>
<protein>
    <recommendedName>
        <fullName evidence="4">DUF304 domain-containing protein</fullName>
    </recommendedName>
</protein>
<feature type="transmembrane region" description="Helical" evidence="1">
    <location>
        <begin position="74"/>
        <end position="96"/>
    </location>
</feature>
<name>A0ABZ2N6R5_9BACI</name>
<keyword evidence="1" id="KW-1133">Transmembrane helix</keyword>
<organism evidence="2 3">
    <name type="scientific">Bacillus kandeliae</name>
    <dbReference type="NCBI Taxonomy" id="3129297"/>
    <lineage>
        <taxon>Bacteria</taxon>
        <taxon>Bacillati</taxon>
        <taxon>Bacillota</taxon>
        <taxon>Bacilli</taxon>
        <taxon>Bacillales</taxon>
        <taxon>Bacillaceae</taxon>
        <taxon>Bacillus</taxon>
    </lineage>
</organism>
<evidence type="ECO:0000256" key="1">
    <source>
        <dbReference type="SAM" id="Phobius"/>
    </source>
</evidence>
<reference evidence="2 3" key="1">
    <citation type="submission" date="2024-02" db="EMBL/GenBank/DDBJ databases">
        <title>Seven novel Bacillus-like species.</title>
        <authorList>
            <person name="Liu G."/>
        </authorList>
    </citation>
    <scope>NUCLEOTIDE SEQUENCE [LARGE SCALE GENOMIC DNA]</scope>
    <source>
        <strain evidence="2 3">FJAT-52991</strain>
    </source>
</reference>
<proteinExistence type="predicted"/>
<accession>A0ABZ2N6R5</accession>
<dbReference type="Proteomes" id="UP001387364">
    <property type="component" value="Chromosome"/>
</dbReference>
<evidence type="ECO:0000313" key="2">
    <source>
        <dbReference type="EMBL" id="WXB93413.1"/>
    </source>
</evidence>
<dbReference type="EMBL" id="CP147404">
    <property type="protein sequence ID" value="WXB93413.1"/>
    <property type="molecule type" value="Genomic_DNA"/>
</dbReference>